<dbReference type="RefSeq" id="WP_143005072.1">
    <property type="nucleotide sequence ID" value="NZ_FNES01000003.1"/>
</dbReference>
<keyword evidence="1" id="KW-0472">Membrane</keyword>
<keyword evidence="3" id="KW-1185">Reference proteome</keyword>
<reference evidence="2 3" key="1">
    <citation type="submission" date="2016-10" db="EMBL/GenBank/DDBJ databases">
        <authorList>
            <person name="de Groot N.N."/>
        </authorList>
    </citation>
    <scope>NUCLEOTIDE SEQUENCE [LARGE SCALE GENOMIC DNA]</scope>
    <source>
        <strain evidence="2 3">CGMCC 1.6133</strain>
    </source>
</reference>
<dbReference type="Proteomes" id="UP000198525">
    <property type="component" value="Unassembled WGS sequence"/>
</dbReference>
<keyword evidence="1" id="KW-1133">Transmembrane helix</keyword>
<evidence type="ECO:0000313" key="3">
    <source>
        <dbReference type="Proteomes" id="UP000198525"/>
    </source>
</evidence>
<feature type="transmembrane region" description="Helical" evidence="1">
    <location>
        <begin position="103"/>
        <end position="121"/>
    </location>
</feature>
<feature type="transmembrane region" description="Helical" evidence="1">
    <location>
        <begin position="127"/>
        <end position="147"/>
    </location>
</feature>
<dbReference type="OrthoDB" id="1550909at2"/>
<sequence>MRVRDNTVDWSYPPPRRGWRGWWDRLVGPGATPAEQGVTLAAGGVGALGVVFHAAWHQLPWAWWEYAIAFVIALDIVGGVFANATSSAKRWHHRAGQSGRQHFGFLALHGVHIMLVASLFGDSPVTYGAVSYGYLLLAGIAILTVPLRLQRPTGQLAACGGIFLAVWGLPEIPGWEWFLPVLVIKLITGHATLETPFVTQSGLRR</sequence>
<accession>A0A1G8RE45</accession>
<keyword evidence="1" id="KW-0812">Transmembrane</keyword>
<dbReference type="AlphaFoldDB" id="A0A1G8RE45"/>
<evidence type="ECO:0000313" key="2">
    <source>
        <dbReference type="EMBL" id="SDJ14650.1"/>
    </source>
</evidence>
<proteinExistence type="predicted"/>
<organism evidence="2 3">
    <name type="scientific">Billgrantia gudaonensis</name>
    <dbReference type="NCBI Taxonomy" id="376427"/>
    <lineage>
        <taxon>Bacteria</taxon>
        <taxon>Pseudomonadati</taxon>
        <taxon>Pseudomonadota</taxon>
        <taxon>Gammaproteobacteria</taxon>
        <taxon>Oceanospirillales</taxon>
        <taxon>Halomonadaceae</taxon>
        <taxon>Billgrantia</taxon>
    </lineage>
</organism>
<feature type="transmembrane region" description="Helical" evidence="1">
    <location>
        <begin position="62"/>
        <end position="82"/>
    </location>
</feature>
<dbReference type="EMBL" id="FNES01000003">
    <property type="protein sequence ID" value="SDJ14650.1"/>
    <property type="molecule type" value="Genomic_DNA"/>
</dbReference>
<name>A0A1G8RE45_9GAMM</name>
<evidence type="ECO:0000256" key="1">
    <source>
        <dbReference type="SAM" id="Phobius"/>
    </source>
</evidence>
<protein>
    <submittedName>
        <fullName evidence="2">Uncharacterized protein</fullName>
    </submittedName>
</protein>
<dbReference type="STRING" id="376427.SAMN04487954_103169"/>
<gene>
    <name evidence="2" type="ORF">SAMN04487954_103169</name>
</gene>
<feature type="transmembrane region" description="Helical" evidence="1">
    <location>
        <begin position="38"/>
        <end position="56"/>
    </location>
</feature>